<comment type="caution">
    <text evidence="1">The sequence shown here is derived from an EMBL/GenBank/DDBJ whole genome shotgun (WGS) entry which is preliminary data.</text>
</comment>
<sequence>IYNQKWKRKANFKKKLKKMQEDLMKFMIEYLE</sequence>
<feature type="non-terminal residue" evidence="1">
    <location>
        <position position="1"/>
    </location>
</feature>
<protein>
    <submittedName>
        <fullName evidence="1">Uncharacterized protein</fullName>
    </submittedName>
</protein>
<gene>
    <name evidence="1" type="ORF">LCGC14_2585340</name>
</gene>
<reference evidence="1" key="1">
    <citation type="journal article" date="2015" name="Nature">
        <title>Complex archaea that bridge the gap between prokaryotes and eukaryotes.</title>
        <authorList>
            <person name="Spang A."/>
            <person name="Saw J.H."/>
            <person name="Jorgensen S.L."/>
            <person name="Zaremba-Niedzwiedzka K."/>
            <person name="Martijn J."/>
            <person name="Lind A.E."/>
            <person name="van Eijk R."/>
            <person name="Schleper C."/>
            <person name="Guy L."/>
            <person name="Ettema T.J."/>
        </authorList>
    </citation>
    <scope>NUCLEOTIDE SEQUENCE</scope>
</reference>
<name>A0A0F9CPB3_9ZZZZ</name>
<dbReference type="AlphaFoldDB" id="A0A0F9CPB3"/>
<dbReference type="EMBL" id="LAZR01043264">
    <property type="protein sequence ID" value="KKL07511.1"/>
    <property type="molecule type" value="Genomic_DNA"/>
</dbReference>
<accession>A0A0F9CPB3</accession>
<proteinExistence type="predicted"/>
<organism evidence="1">
    <name type="scientific">marine sediment metagenome</name>
    <dbReference type="NCBI Taxonomy" id="412755"/>
    <lineage>
        <taxon>unclassified sequences</taxon>
        <taxon>metagenomes</taxon>
        <taxon>ecological metagenomes</taxon>
    </lineage>
</organism>
<evidence type="ECO:0000313" key="1">
    <source>
        <dbReference type="EMBL" id="KKL07511.1"/>
    </source>
</evidence>